<reference evidence="2 3" key="1">
    <citation type="journal article" date="2018" name="Microbiome">
        <title>Fine metagenomic profile of the Mediterranean stratified and mixed water columns revealed by assembly and recruitment.</title>
        <authorList>
            <person name="Haro-Moreno J.M."/>
            <person name="Lopez-Perez M."/>
            <person name="De La Torre J.R."/>
            <person name="Picazo A."/>
            <person name="Camacho A."/>
            <person name="Rodriguez-Valera F."/>
        </authorList>
    </citation>
    <scope>NUCLEOTIDE SEQUENCE [LARGE SCALE GENOMIC DNA]</scope>
    <source>
        <strain evidence="2">MED-G82</strain>
    </source>
</reference>
<dbReference type="Proteomes" id="UP000253307">
    <property type="component" value="Unassembled WGS sequence"/>
</dbReference>
<keyword evidence="1" id="KW-0812">Transmembrane</keyword>
<evidence type="ECO:0000313" key="3">
    <source>
        <dbReference type="Proteomes" id="UP000253307"/>
    </source>
</evidence>
<dbReference type="EMBL" id="QOPE01000012">
    <property type="protein sequence ID" value="RCL41478.1"/>
    <property type="molecule type" value="Genomic_DNA"/>
</dbReference>
<evidence type="ECO:0000256" key="1">
    <source>
        <dbReference type="SAM" id="Phobius"/>
    </source>
</evidence>
<protein>
    <recommendedName>
        <fullName evidence="4">PepSY domain-containing protein</fullName>
    </recommendedName>
</protein>
<accession>A0A368BVX7</accession>
<feature type="transmembrane region" description="Helical" evidence="1">
    <location>
        <begin position="192"/>
        <end position="213"/>
    </location>
</feature>
<comment type="caution">
    <text evidence="2">The sequence shown here is derived from an EMBL/GenBank/DDBJ whole genome shotgun (WGS) entry which is preliminary data.</text>
</comment>
<gene>
    <name evidence="2" type="ORF">DBW96_02165</name>
</gene>
<sequence>MKLIIRKTHKYLSFFISVQLLLWTVSGIYFAFNKIELVRGEQYRVQPSDYVISDNLNFKIPDATSLNLQRLLDRTIIIATTPSGKNFYDSNGIPLEKLTPNQAMEIVSIKTTLKPLAVQVITKTRKGSEYRGRDLPIYKVDTENNLGKLINVYVSVFSGDIVAIRSNQWRIWDLMWGFHIMDWVERDNIDNLLLKIFSILALISSISGVLLFFKVELNQ</sequence>
<evidence type="ECO:0000313" key="2">
    <source>
        <dbReference type="EMBL" id="RCL41478.1"/>
    </source>
</evidence>
<keyword evidence="1" id="KW-0472">Membrane</keyword>
<proteinExistence type="predicted"/>
<dbReference type="AlphaFoldDB" id="A0A368BVX7"/>
<evidence type="ECO:0008006" key="4">
    <source>
        <dbReference type="Google" id="ProtNLM"/>
    </source>
</evidence>
<feature type="transmembrane region" description="Helical" evidence="1">
    <location>
        <begin position="12"/>
        <end position="32"/>
    </location>
</feature>
<organism evidence="2 3">
    <name type="scientific">SAR86 cluster bacterium</name>
    <dbReference type="NCBI Taxonomy" id="2030880"/>
    <lineage>
        <taxon>Bacteria</taxon>
        <taxon>Pseudomonadati</taxon>
        <taxon>Pseudomonadota</taxon>
        <taxon>Gammaproteobacteria</taxon>
        <taxon>SAR86 cluster</taxon>
    </lineage>
</organism>
<keyword evidence="1" id="KW-1133">Transmembrane helix</keyword>
<name>A0A368BVX7_9GAMM</name>